<dbReference type="AlphaFoldDB" id="A0A8J4DUH8"/>
<name>A0A8J4DUH8_9ACTN</name>
<reference evidence="1" key="1">
    <citation type="submission" date="2021-01" db="EMBL/GenBank/DDBJ databases">
        <title>Whole genome shotgun sequence of Virgisporangium aliadipatigenens NBRC 105644.</title>
        <authorList>
            <person name="Komaki H."/>
            <person name="Tamura T."/>
        </authorList>
    </citation>
    <scope>NUCLEOTIDE SEQUENCE</scope>
    <source>
        <strain evidence="1">NBRC 105644</strain>
    </source>
</reference>
<evidence type="ECO:0000313" key="1">
    <source>
        <dbReference type="EMBL" id="GIJ51325.1"/>
    </source>
</evidence>
<dbReference type="EMBL" id="BOPF01000046">
    <property type="protein sequence ID" value="GIJ51325.1"/>
    <property type="molecule type" value="Genomic_DNA"/>
</dbReference>
<protein>
    <submittedName>
        <fullName evidence="1">Uncharacterized protein</fullName>
    </submittedName>
</protein>
<organism evidence="1 2">
    <name type="scientific">Virgisporangium aliadipatigenens</name>
    <dbReference type="NCBI Taxonomy" id="741659"/>
    <lineage>
        <taxon>Bacteria</taxon>
        <taxon>Bacillati</taxon>
        <taxon>Actinomycetota</taxon>
        <taxon>Actinomycetes</taxon>
        <taxon>Micromonosporales</taxon>
        <taxon>Micromonosporaceae</taxon>
        <taxon>Virgisporangium</taxon>
    </lineage>
</organism>
<sequence length="165" mass="17778">MAAEVTIRADQKTFEHFARALDREAGSRAMLRDAADSIEDAISPATQQARGAILAMRSAGLPHGGEPLRAAIAAGVDEHVVLKPRSAGVKVVASSKGMPRWFTQAPKRTNARRGWTHPVYGRTGVLVRQIGAPGWFDDTLARHAPAARRAVVDAMHDSAKRIERG</sequence>
<dbReference type="RefSeq" id="WP_203904730.1">
    <property type="nucleotide sequence ID" value="NZ_BOPF01000046.1"/>
</dbReference>
<comment type="caution">
    <text evidence="1">The sequence shown here is derived from an EMBL/GenBank/DDBJ whole genome shotgun (WGS) entry which is preliminary data.</text>
</comment>
<dbReference type="Proteomes" id="UP000619260">
    <property type="component" value="Unassembled WGS sequence"/>
</dbReference>
<gene>
    <name evidence="1" type="ORF">Val02_82110</name>
</gene>
<keyword evidence="2" id="KW-1185">Reference proteome</keyword>
<accession>A0A8J4DUH8</accession>
<proteinExistence type="predicted"/>
<evidence type="ECO:0000313" key="2">
    <source>
        <dbReference type="Proteomes" id="UP000619260"/>
    </source>
</evidence>